<organism evidence="2 3">
    <name type="scientific">Streptosporangium saharense</name>
    <dbReference type="NCBI Taxonomy" id="1706840"/>
    <lineage>
        <taxon>Bacteria</taxon>
        <taxon>Bacillati</taxon>
        <taxon>Actinomycetota</taxon>
        <taxon>Actinomycetes</taxon>
        <taxon>Streptosporangiales</taxon>
        <taxon>Streptosporangiaceae</taxon>
        <taxon>Streptosporangium</taxon>
    </lineage>
</organism>
<proteinExistence type="predicted"/>
<keyword evidence="3" id="KW-1185">Reference proteome</keyword>
<dbReference type="AlphaFoldDB" id="A0A7W7QJ30"/>
<gene>
    <name evidence="2" type="ORF">FHS44_001520</name>
</gene>
<evidence type="ECO:0000313" key="2">
    <source>
        <dbReference type="EMBL" id="MBB4914448.1"/>
    </source>
</evidence>
<feature type="region of interest" description="Disordered" evidence="1">
    <location>
        <begin position="1"/>
        <end position="34"/>
    </location>
</feature>
<comment type="caution">
    <text evidence="2">The sequence shown here is derived from an EMBL/GenBank/DDBJ whole genome shotgun (WGS) entry which is preliminary data.</text>
</comment>
<reference evidence="2 3" key="1">
    <citation type="submission" date="2020-08" db="EMBL/GenBank/DDBJ databases">
        <title>Genomic Encyclopedia of Type Strains, Phase III (KMG-III): the genomes of soil and plant-associated and newly described type strains.</title>
        <authorList>
            <person name="Whitman W."/>
        </authorList>
    </citation>
    <scope>NUCLEOTIDE SEQUENCE [LARGE SCALE GENOMIC DNA]</scope>
    <source>
        <strain evidence="2 3">CECT 8840</strain>
    </source>
</reference>
<feature type="compositionally biased region" description="Basic and acidic residues" evidence="1">
    <location>
        <begin position="21"/>
        <end position="34"/>
    </location>
</feature>
<protein>
    <submittedName>
        <fullName evidence="2">Uncharacterized protein</fullName>
    </submittedName>
</protein>
<accession>A0A7W7QJ30</accession>
<evidence type="ECO:0000256" key="1">
    <source>
        <dbReference type="SAM" id="MobiDB-lite"/>
    </source>
</evidence>
<sequence length="34" mass="3793">MNRRFAEAGHGVGGQEEETGEEKGARMSWRDVSK</sequence>
<dbReference type="Proteomes" id="UP000552644">
    <property type="component" value="Unassembled WGS sequence"/>
</dbReference>
<evidence type="ECO:0000313" key="3">
    <source>
        <dbReference type="Proteomes" id="UP000552644"/>
    </source>
</evidence>
<name>A0A7W7QJ30_9ACTN</name>
<dbReference type="EMBL" id="JACHJP010000001">
    <property type="protein sequence ID" value="MBB4914448.1"/>
    <property type="molecule type" value="Genomic_DNA"/>
</dbReference>